<dbReference type="AlphaFoldDB" id="A0A6B3SNM5"/>
<name>A0A6B3SNM5_9BURK</name>
<accession>A0A6B3SNM5</accession>
<sequence>MLRMNGMQDGRPLSHERVCRVTRDHHLLLYRHG</sequence>
<gene>
    <name evidence="1" type="ORF">G3574_15430</name>
</gene>
<keyword evidence="2" id="KW-1185">Reference proteome</keyword>
<evidence type="ECO:0000313" key="1">
    <source>
        <dbReference type="EMBL" id="NEX62480.1"/>
    </source>
</evidence>
<protein>
    <submittedName>
        <fullName evidence="1">Uncharacterized protein</fullName>
    </submittedName>
</protein>
<evidence type="ECO:0000313" key="2">
    <source>
        <dbReference type="Proteomes" id="UP000482155"/>
    </source>
</evidence>
<organism evidence="1 2">
    <name type="scientific">Noviherbaspirillum galbum</name>
    <dbReference type="NCBI Taxonomy" id="2709383"/>
    <lineage>
        <taxon>Bacteria</taxon>
        <taxon>Pseudomonadati</taxon>
        <taxon>Pseudomonadota</taxon>
        <taxon>Betaproteobacteria</taxon>
        <taxon>Burkholderiales</taxon>
        <taxon>Oxalobacteraceae</taxon>
        <taxon>Noviherbaspirillum</taxon>
    </lineage>
</organism>
<dbReference type="Proteomes" id="UP000482155">
    <property type="component" value="Unassembled WGS sequence"/>
</dbReference>
<reference evidence="1 2" key="1">
    <citation type="submission" date="2020-02" db="EMBL/GenBank/DDBJ databases">
        <authorList>
            <person name="Kim M.K."/>
        </authorList>
    </citation>
    <scope>NUCLEOTIDE SEQUENCE [LARGE SCALE GENOMIC DNA]</scope>
    <source>
        <strain evidence="1 2">17J57-3</strain>
    </source>
</reference>
<proteinExistence type="predicted"/>
<dbReference type="EMBL" id="JAAIVB010000051">
    <property type="protein sequence ID" value="NEX62480.1"/>
    <property type="molecule type" value="Genomic_DNA"/>
</dbReference>
<comment type="caution">
    <text evidence="1">The sequence shown here is derived from an EMBL/GenBank/DDBJ whole genome shotgun (WGS) entry which is preliminary data.</text>
</comment>